<name>A0A5C8ZF55_9ACTN</name>
<dbReference type="Gene3D" id="3.60.21.10">
    <property type="match status" value="1"/>
</dbReference>
<sequence length="452" mass="47878">MRILHTSDWHLGRSFHRVGMLEHQASALDALVEVVRSERVDAVVVAGDVYDRALPAVDAVEVLDDALHRLLGAGAQVLLTSGNHDSPARLGFGGRALERAGLHLRTRVADAARPVELSDAHGPVALYGIPYLEPGLVAGPLGVARSHAAVLGEVAGRVRADLAARRAGDGARGRTRAVLAAHAFVVGGEASGDERDITVGGVGSVPAGVLLGGPGQEPGPEQDDDAGPGTCPGTSLDYLALGHLHGRQVVAEHVRYSGSPLAYAFSEAGRTKGHWLLELGAAGVERVDAVDVTPPRPLALLRGSLDELLSAPEHEHARQAWCQVVLTDPERPREPMAALRTRFPHVLVLSWEPERADSDRRPQGYAERVAGLDEESLCCSFVDHVRGRAADPAERALLRAALEATRPELVEADHRPDSSARPELVDEPAEVDLRERHLGAAGRSRAAEAASA</sequence>
<dbReference type="Pfam" id="PF00149">
    <property type="entry name" value="Metallophos"/>
    <property type="match status" value="1"/>
</dbReference>
<feature type="region of interest" description="Disordered" evidence="5">
    <location>
        <begin position="408"/>
        <end position="452"/>
    </location>
</feature>
<reference evidence="8 9" key="1">
    <citation type="submission" date="2019-07" db="EMBL/GenBank/DDBJ databases">
        <title>Quadrisphaera sp. strain DD2A genome sequencing and assembly.</title>
        <authorList>
            <person name="Kim I."/>
        </authorList>
    </citation>
    <scope>NUCLEOTIDE SEQUENCE [LARGE SCALE GENOMIC DNA]</scope>
    <source>
        <strain evidence="8 9">DD2A</strain>
    </source>
</reference>
<dbReference type="GO" id="GO:0006310">
    <property type="term" value="P:DNA recombination"/>
    <property type="evidence" value="ECO:0007669"/>
    <property type="project" value="UniProtKB-KW"/>
</dbReference>
<dbReference type="RefSeq" id="WP_147925804.1">
    <property type="nucleotide sequence ID" value="NZ_VKAC01000004.1"/>
</dbReference>
<evidence type="ECO:0000256" key="4">
    <source>
        <dbReference type="RuleBase" id="RU363069"/>
    </source>
</evidence>
<comment type="subunit">
    <text evidence="2 4">Heterodimer of SbcC and SbcD.</text>
</comment>
<dbReference type="SUPFAM" id="SSF56300">
    <property type="entry name" value="Metallo-dependent phosphatases"/>
    <property type="match status" value="1"/>
</dbReference>
<keyword evidence="9" id="KW-1185">Reference proteome</keyword>
<evidence type="ECO:0000259" key="7">
    <source>
        <dbReference type="Pfam" id="PF12320"/>
    </source>
</evidence>
<dbReference type="Pfam" id="PF12320">
    <property type="entry name" value="SbcD_C"/>
    <property type="match status" value="1"/>
</dbReference>
<dbReference type="EMBL" id="VKAC01000004">
    <property type="protein sequence ID" value="TXR56675.1"/>
    <property type="molecule type" value="Genomic_DNA"/>
</dbReference>
<evidence type="ECO:0000256" key="2">
    <source>
        <dbReference type="ARBA" id="ARBA00011322"/>
    </source>
</evidence>
<keyword evidence="4" id="KW-0235">DNA replication</keyword>
<evidence type="ECO:0000313" key="8">
    <source>
        <dbReference type="EMBL" id="TXR56675.1"/>
    </source>
</evidence>
<comment type="similarity">
    <text evidence="1 4">Belongs to the SbcD family.</text>
</comment>
<keyword evidence="4" id="KW-0233">DNA recombination</keyword>
<dbReference type="InterPro" id="IPR026843">
    <property type="entry name" value="SbcD_C"/>
</dbReference>
<organism evidence="8 9">
    <name type="scientific">Quadrisphaera setariae</name>
    <dbReference type="NCBI Taxonomy" id="2593304"/>
    <lineage>
        <taxon>Bacteria</taxon>
        <taxon>Bacillati</taxon>
        <taxon>Actinomycetota</taxon>
        <taxon>Actinomycetes</taxon>
        <taxon>Kineosporiales</taxon>
        <taxon>Kineosporiaceae</taxon>
        <taxon>Quadrisphaera</taxon>
    </lineage>
</organism>
<evidence type="ECO:0000256" key="1">
    <source>
        <dbReference type="ARBA" id="ARBA00010555"/>
    </source>
</evidence>
<evidence type="ECO:0000256" key="3">
    <source>
        <dbReference type="ARBA" id="ARBA00013365"/>
    </source>
</evidence>
<feature type="domain" description="Calcineurin-like phosphoesterase" evidence="6">
    <location>
        <begin position="1"/>
        <end position="92"/>
    </location>
</feature>
<dbReference type="GO" id="GO:0004519">
    <property type="term" value="F:endonuclease activity"/>
    <property type="evidence" value="ECO:0007669"/>
    <property type="project" value="UniProtKB-KW"/>
</dbReference>
<dbReference type="AlphaFoldDB" id="A0A5C8ZF55"/>
<feature type="domain" description="Nuclease SbcCD subunit D C-terminal" evidence="7">
    <location>
        <begin position="294"/>
        <end position="382"/>
    </location>
</feature>
<dbReference type="PANTHER" id="PTHR30337">
    <property type="entry name" value="COMPONENT OF ATP-DEPENDENT DSDNA EXONUCLEASE"/>
    <property type="match status" value="1"/>
</dbReference>
<dbReference type="OrthoDB" id="9773856at2"/>
<proteinExistence type="inferred from homology"/>
<keyword evidence="4 8" id="KW-0269">Exonuclease</keyword>
<evidence type="ECO:0000259" key="6">
    <source>
        <dbReference type="Pfam" id="PF00149"/>
    </source>
</evidence>
<evidence type="ECO:0000256" key="5">
    <source>
        <dbReference type="SAM" id="MobiDB-lite"/>
    </source>
</evidence>
<evidence type="ECO:0000313" key="9">
    <source>
        <dbReference type="Proteomes" id="UP000321234"/>
    </source>
</evidence>
<dbReference type="PANTHER" id="PTHR30337:SF0">
    <property type="entry name" value="NUCLEASE SBCCD SUBUNIT D"/>
    <property type="match status" value="1"/>
</dbReference>
<keyword evidence="4" id="KW-0378">Hydrolase</keyword>
<dbReference type="InterPro" id="IPR004843">
    <property type="entry name" value="Calcineurin-like_PHP"/>
</dbReference>
<dbReference type="Proteomes" id="UP000321234">
    <property type="component" value="Unassembled WGS sequence"/>
</dbReference>
<comment type="caution">
    <text evidence="8">The sequence shown here is derived from an EMBL/GenBank/DDBJ whole genome shotgun (WGS) entry which is preliminary data.</text>
</comment>
<dbReference type="InterPro" id="IPR029052">
    <property type="entry name" value="Metallo-depent_PP-like"/>
</dbReference>
<dbReference type="NCBIfam" id="TIGR00619">
    <property type="entry name" value="sbcd"/>
    <property type="match status" value="1"/>
</dbReference>
<accession>A0A5C8ZF55</accession>
<feature type="compositionally biased region" description="Low complexity" evidence="5">
    <location>
        <begin position="439"/>
        <end position="452"/>
    </location>
</feature>
<dbReference type="InterPro" id="IPR004593">
    <property type="entry name" value="SbcD"/>
</dbReference>
<dbReference type="InterPro" id="IPR050535">
    <property type="entry name" value="DNA_Repair-Maintenance_Comp"/>
</dbReference>
<feature type="compositionally biased region" description="Basic and acidic residues" evidence="5">
    <location>
        <begin position="408"/>
        <end position="424"/>
    </location>
</feature>
<protein>
    <recommendedName>
        <fullName evidence="3 4">Nuclease SbcCD subunit D</fullName>
    </recommendedName>
</protein>
<gene>
    <name evidence="4" type="primary">sbcD</name>
    <name evidence="8" type="ORF">FMM08_07925</name>
</gene>
<keyword evidence="4" id="KW-0255">Endonuclease</keyword>
<comment type="function">
    <text evidence="4">SbcCD cleaves DNA hairpin structures. These structures can inhibit DNA replication and are intermediates in certain DNA recombination reactions. The complex acts as a 3'-&gt;5' double strand exonuclease that can open hairpins. It also has a 5' single-strand endonuclease activity.</text>
</comment>
<keyword evidence="4" id="KW-0540">Nuclease</keyword>
<feature type="region of interest" description="Disordered" evidence="5">
    <location>
        <begin position="208"/>
        <end position="230"/>
    </location>
</feature>
<dbReference type="GO" id="GO:0008408">
    <property type="term" value="F:3'-5' exonuclease activity"/>
    <property type="evidence" value="ECO:0007669"/>
    <property type="project" value="InterPro"/>
</dbReference>
<dbReference type="GO" id="GO:0006260">
    <property type="term" value="P:DNA replication"/>
    <property type="evidence" value="ECO:0007669"/>
    <property type="project" value="UniProtKB-KW"/>
</dbReference>